<dbReference type="AlphaFoldDB" id="V4GN08"/>
<dbReference type="GO" id="GO:0008270">
    <property type="term" value="F:zinc ion binding"/>
    <property type="evidence" value="ECO:0007669"/>
    <property type="project" value="UniProtKB-KW"/>
</dbReference>
<evidence type="ECO:0000313" key="3">
    <source>
        <dbReference type="EMBL" id="ESP86786.1"/>
    </source>
</evidence>
<keyword evidence="1" id="KW-0862">Zinc</keyword>
<accession>V4GN08</accession>
<evidence type="ECO:0000259" key="2">
    <source>
        <dbReference type="PROSITE" id="PS50966"/>
    </source>
</evidence>
<dbReference type="PROSITE" id="PS50966">
    <property type="entry name" value="ZF_SWIM"/>
    <property type="match status" value="1"/>
</dbReference>
<evidence type="ECO:0000256" key="1">
    <source>
        <dbReference type="PROSITE-ProRule" id="PRU00325"/>
    </source>
</evidence>
<feature type="domain" description="SWIM-type" evidence="2">
    <location>
        <begin position="40"/>
        <end position="84"/>
    </location>
</feature>
<dbReference type="Proteomes" id="UP000017840">
    <property type="component" value="Unassembled WGS sequence"/>
</dbReference>
<reference evidence="3 4" key="1">
    <citation type="journal article" date="2013" name="Genome Announc.">
        <title>Draft Genome Sequence of 'Candidatus Halobonum tyrrellensis' Strain G22, Isolated from the Hypersaline Waters of Lake Tyrrell, Australia.</title>
        <authorList>
            <person name="Ugalde J.A."/>
            <person name="Narasingarao P."/>
            <person name="Kuo S."/>
            <person name="Podell S."/>
            <person name="Allen E.E."/>
        </authorList>
    </citation>
    <scope>NUCLEOTIDE SEQUENCE [LARGE SCALE GENOMIC DNA]</scope>
    <source>
        <strain evidence="3 4">G22</strain>
    </source>
</reference>
<keyword evidence="1" id="KW-0863">Zinc-finger</keyword>
<gene>
    <name evidence="3" type="ORF">K933_17352</name>
</gene>
<comment type="caution">
    <text evidence="3">The sequence shown here is derived from an EMBL/GenBank/DDBJ whole genome shotgun (WGS) entry which is preliminary data.</text>
</comment>
<organism evidence="3 4">
    <name type="scientific">Candidatus Halobonum tyrrellensis G22</name>
    <dbReference type="NCBI Taxonomy" id="1324957"/>
    <lineage>
        <taxon>Archaea</taxon>
        <taxon>Methanobacteriati</taxon>
        <taxon>Methanobacteriota</taxon>
        <taxon>Stenosarchaea group</taxon>
        <taxon>Halobacteria</taxon>
        <taxon>Halobacteriales</taxon>
        <taxon>Haloferacaceae</taxon>
        <taxon>Candidatus Halobonum</taxon>
    </lineage>
</organism>
<dbReference type="EMBL" id="ASGZ01000071">
    <property type="protein sequence ID" value="ESP86786.1"/>
    <property type="molecule type" value="Genomic_DNA"/>
</dbReference>
<dbReference type="RefSeq" id="WP_023396037.1">
    <property type="nucleotide sequence ID" value="NZ_ASGZ01000071.1"/>
</dbReference>
<dbReference type="InterPro" id="IPR007527">
    <property type="entry name" value="Znf_SWIM"/>
</dbReference>
<proteinExistence type="predicted"/>
<keyword evidence="1" id="KW-0479">Metal-binding</keyword>
<keyword evidence="4" id="KW-1185">Reference proteome</keyword>
<dbReference type="eggNOG" id="arCOG07773">
    <property type="taxonomic scope" value="Archaea"/>
</dbReference>
<name>V4GN08_9EURY</name>
<protein>
    <recommendedName>
        <fullName evidence="2">SWIM-type domain-containing protein</fullName>
    </recommendedName>
</protein>
<sequence>MAAASDAAEQGAAIETLTDRERRALTEYLTVDVRDGAGLFTVYSEDGTPRAVDLEAGRCDCPDSEYNAPGGRCKHVHAAAFLAGDREVPAWVDADDICARLTHRAADAVEGGADR</sequence>
<evidence type="ECO:0000313" key="4">
    <source>
        <dbReference type="Proteomes" id="UP000017840"/>
    </source>
</evidence>
<dbReference type="OrthoDB" id="142306at2157"/>